<dbReference type="AlphaFoldDB" id="A0A1U7CWJ1"/>
<name>A0A1U7CWJ1_9BACT</name>
<dbReference type="Proteomes" id="UP000186309">
    <property type="component" value="Chromosome"/>
</dbReference>
<keyword evidence="1" id="KW-0732">Signal</keyword>
<dbReference type="PANTHER" id="PTHR12993">
    <property type="entry name" value="N-ACETYLGLUCOSAMINYL-PHOSPHATIDYLINOSITOL DE-N-ACETYLASE-RELATED"/>
    <property type="match status" value="1"/>
</dbReference>
<evidence type="ECO:0000313" key="3">
    <source>
        <dbReference type="Proteomes" id="UP000186309"/>
    </source>
</evidence>
<gene>
    <name evidence="2" type="ORF">BSF38_04855</name>
</gene>
<feature type="signal peptide" evidence="1">
    <location>
        <begin position="1"/>
        <end position="25"/>
    </location>
</feature>
<dbReference type="PANTHER" id="PTHR12993:SF11">
    <property type="entry name" value="N-ACETYLGLUCOSAMINYL-PHOSPHATIDYLINOSITOL DE-N-ACETYLASE"/>
    <property type="match status" value="1"/>
</dbReference>
<proteinExistence type="predicted"/>
<accession>A0A1U7CWJ1</accession>
<dbReference type="GO" id="GO:0016811">
    <property type="term" value="F:hydrolase activity, acting on carbon-nitrogen (but not peptide) bonds, in linear amides"/>
    <property type="evidence" value="ECO:0007669"/>
    <property type="project" value="TreeGrafter"/>
</dbReference>
<evidence type="ECO:0000256" key="1">
    <source>
        <dbReference type="SAM" id="SignalP"/>
    </source>
</evidence>
<dbReference type="InterPro" id="IPR003737">
    <property type="entry name" value="GlcNAc_PI_deacetylase-related"/>
</dbReference>
<organism evidence="2 3">
    <name type="scientific">Paludisphaera borealis</name>
    <dbReference type="NCBI Taxonomy" id="1387353"/>
    <lineage>
        <taxon>Bacteria</taxon>
        <taxon>Pseudomonadati</taxon>
        <taxon>Planctomycetota</taxon>
        <taxon>Planctomycetia</taxon>
        <taxon>Isosphaerales</taxon>
        <taxon>Isosphaeraceae</taxon>
        <taxon>Paludisphaera</taxon>
    </lineage>
</organism>
<dbReference type="Gene3D" id="3.40.50.10320">
    <property type="entry name" value="LmbE-like"/>
    <property type="match status" value="1"/>
</dbReference>
<protein>
    <submittedName>
        <fullName evidence="2">CE14 family carbohydrate esterase</fullName>
    </submittedName>
</protein>
<evidence type="ECO:0000313" key="2">
    <source>
        <dbReference type="EMBL" id="APW63291.1"/>
    </source>
</evidence>
<dbReference type="STRING" id="1387353.BSF38_04855"/>
<dbReference type="KEGG" id="pbor:BSF38_04855"/>
<dbReference type="Pfam" id="PF02585">
    <property type="entry name" value="PIG-L"/>
    <property type="match status" value="1"/>
</dbReference>
<dbReference type="RefSeq" id="WP_237170591.1">
    <property type="nucleotide sequence ID" value="NZ_CP019082.1"/>
</dbReference>
<keyword evidence="3" id="KW-1185">Reference proteome</keyword>
<feature type="chain" id="PRO_5012323834" evidence="1">
    <location>
        <begin position="26"/>
        <end position="316"/>
    </location>
</feature>
<dbReference type="EMBL" id="CP019082">
    <property type="protein sequence ID" value="APW63291.1"/>
    <property type="molecule type" value="Genomic_DNA"/>
</dbReference>
<dbReference type="InterPro" id="IPR024078">
    <property type="entry name" value="LmbE-like_dom_sf"/>
</dbReference>
<reference evidence="3" key="1">
    <citation type="submission" date="2016-12" db="EMBL/GenBank/DDBJ databases">
        <title>Comparative genomics of four Isosphaeraceae planctomycetes: a common pool of plasmids and glycoside hydrolase genes.</title>
        <authorList>
            <person name="Ivanova A."/>
        </authorList>
    </citation>
    <scope>NUCLEOTIDE SEQUENCE [LARGE SCALE GENOMIC DNA]</scope>
    <source>
        <strain evidence="3">PX4</strain>
    </source>
</reference>
<sequence>MNPLPRRRWLCVASAVLSFIMYSGAAGTSALGGEFANADAKTYRVIVFGAHPDDCELGAGGTAARWAKAGYAVKFVSLTNGDIGHHEIAGAFLARRRLAEVKKSAAILGVETQVLDNHDGELMPTLENRRSVTRLIRDWKADVVIAPRPNDYHPDHRYTGVLVQDAAYMVTVPSFCPDVPALADNPVFLYVHDSFQKPNPFTPDVVVPIDSVMDQKFAALDAIESQFYEWLPWIDHYLDQVPKDKEARKAWFRKHVEQRYSVRSDAYRAKLIEFLGPDRSKAVKLVEAFEICEYGRRPSKGDLLRIFPFFGEAAAE</sequence>
<dbReference type="SUPFAM" id="SSF102588">
    <property type="entry name" value="LmbE-like"/>
    <property type="match status" value="1"/>
</dbReference>